<feature type="compositionally biased region" description="Low complexity" evidence="1">
    <location>
        <begin position="15"/>
        <end position="24"/>
    </location>
</feature>
<evidence type="ECO:0000313" key="2">
    <source>
        <dbReference type="EMBL" id="CAA9371711.1"/>
    </source>
</evidence>
<evidence type="ECO:0000256" key="1">
    <source>
        <dbReference type="SAM" id="MobiDB-lite"/>
    </source>
</evidence>
<protein>
    <submittedName>
        <fullName evidence="2">Uncharacterized protein</fullName>
    </submittedName>
</protein>
<feature type="region of interest" description="Disordered" evidence="1">
    <location>
        <begin position="1"/>
        <end position="79"/>
    </location>
</feature>
<name>A0A6J4N311_9ACTN</name>
<dbReference type="EMBL" id="CADCUP010000008">
    <property type="protein sequence ID" value="CAA9371711.1"/>
    <property type="molecule type" value="Genomic_DNA"/>
</dbReference>
<accession>A0A6J4N311</accession>
<feature type="compositionally biased region" description="Low complexity" evidence="1">
    <location>
        <begin position="46"/>
        <end position="68"/>
    </location>
</feature>
<dbReference type="AlphaFoldDB" id="A0A6J4N311"/>
<proteinExistence type="predicted"/>
<reference evidence="2" key="1">
    <citation type="submission" date="2020-02" db="EMBL/GenBank/DDBJ databases">
        <authorList>
            <person name="Meier V. D."/>
        </authorList>
    </citation>
    <scope>NUCLEOTIDE SEQUENCE</scope>
    <source>
        <strain evidence="2">AVDCRST_MAG06</strain>
    </source>
</reference>
<sequence length="79" mass="8196">GWTGRWPRWRAGPWSTTSSGTPMTSRRRSRPTAPARSTGSRATPRTSAWGSASSSTGYAAASTSALLPAAPPPPVEGRA</sequence>
<feature type="compositionally biased region" description="Pro residues" evidence="1">
    <location>
        <begin position="69"/>
        <end position="79"/>
    </location>
</feature>
<organism evidence="2">
    <name type="scientific">uncultured Nocardioides sp</name>
    <dbReference type="NCBI Taxonomy" id="198441"/>
    <lineage>
        <taxon>Bacteria</taxon>
        <taxon>Bacillati</taxon>
        <taxon>Actinomycetota</taxon>
        <taxon>Actinomycetes</taxon>
        <taxon>Propionibacteriales</taxon>
        <taxon>Nocardioidaceae</taxon>
        <taxon>Nocardioides</taxon>
        <taxon>environmental samples</taxon>
    </lineage>
</organism>
<feature type="non-terminal residue" evidence="2">
    <location>
        <position position="79"/>
    </location>
</feature>
<gene>
    <name evidence="2" type="ORF">AVDCRST_MAG06-117</name>
</gene>
<feature type="non-terminal residue" evidence="2">
    <location>
        <position position="1"/>
    </location>
</feature>